<evidence type="ECO:0000313" key="6">
    <source>
        <dbReference type="Proteomes" id="UP000196386"/>
    </source>
</evidence>
<dbReference type="EMBL" id="NFKP01000030">
    <property type="protein sequence ID" value="OUP67606.1"/>
    <property type="molecule type" value="Genomic_DNA"/>
</dbReference>
<reference evidence="3" key="3">
    <citation type="journal article" date="2018" name="BMC Genomics">
        <title>Whole genome sequencing and function prediction of 133 gut anaerobes isolated from chicken caecum in pure cultures.</title>
        <authorList>
            <person name="Medvecky M."/>
            <person name="Cejkova D."/>
            <person name="Polansky O."/>
            <person name="Karasova D."/>
            <person name="Kubasova T."/>
            <person name="Cizek A."/>
            <person name="Rychlik I."/>
        </authorList>
    </citation>
    <scope>NUCLEOTIDE SEQUENCE</scope>
    <source>
        <strain evidence="3">An175</strain>
    </source>
</reference>
<reference evidence="2 5" key="1">
    <citation type="submission" date="2015-09" db="EMBL/GenBank/DDBJ databases">
        <authorList>
            <consortium name="Pathogen Informatics"/>
        </authorList>
    </citation>
    <scope>NUCLEOTIDE SEQUENCE [LARGE SCALE GENOMIC DNA]</scope>
    <source>
        <strain evidence="2 5">2789STDY5834939</strain>
    </source>
</reference>
<reference evidence="6" key="2">
    <citation type="submission" date="2017-04" db="EMBL/GenBank/DDBJ databases">
        <title>Function of individual gut microbiota members based on whole genome sequencing of pure cultures obtained from chicken caecum.</title>
        <authorList>
            <person name="Medvecky M."/>
            <person name="Cejkova D."/>
            <person name="Polansky O."/>
            <person name="Karasova D."/>
            <person name="Kubasova T."/>
            <person name="Cizek A."/>
            <person name="Rychlik I."/>
        </authorList>
    </citation>
    <scope>NUCLEOTIDE SEQUENCE [LARGE SCALE GENOMIC DNA]</scope>
    <source>
        <strain evidence="6">An175</strain>
    </source>
</reference>
<dbReference type="InterPro" id="IPR041682">
    <property type="entry name" value="AAA_14"/>
</dbReference>
<dbReference type="Proteomes" id="UP000196386">
    <property type="component" value="Unassembled WGS sequence"/>
</dbReference>
<dbReference type="EMBL" id="CZBE01000010">
    <property type="protein sequence ID" value="CUP72990.1"/>
    <property type="molecule type" value="Genomic_DNA"/>
</dbReference>
<evidence type="ECO:0000313" key="2">
    <source>
        <dbReference type="EMBL" id="CUP72990.1"/>
    </source>
</evidence>
<protein>
    <submittedName>
        <fullName evidence="4">ATP-binding protein</fullName>
    </submittedName>
    <submittedName>
        <fullName evidence="3">ATPase</fullName>
    </submittedName>
</protein>
<gene>
    <name evidence="3" type="ORF">B5F11_17515</name>
    <name evidence="4" type="ORF">DXC40_13120</name>
    <name evidence="2" type="ORF">ERS852551_01762</name>
</gene>
<name>A0A174QQ25_9FIRM</name>
<sequence length="546" mass="62598">MSGSSPKSISISGVETDITIGKELAAVAQKSKAMASRDCFEQLEMYLHGRSHDRVCLLFGLLQTGKNTMLRQAIGRMAKENLSRTAYIKARRTDNMAMMNRDLKKLFNAGFRYVFIDEVTLMEDFIDSAALFSDVFATMGMKIVLSGTDSLGFWLAMDEELYDRAKPIHTTFIPYREYSRLLGIDSIDEYIRYGGTLRAGELAFDDEDVNAQDASFRDNESTRRYIDTAICKNIQHSLACYESGGHFRHLYSLYEAGELTSAINRIIEDMNHRFLISVLTDDFLSHDLRLTAANLRKERDPEKRTEALDAIDTEAVTRRLMELLDIRNKEEQSIGITTAHIIEIKQYLAALELIVDCPIEAADPGTEPVEHILFTQPGMRYCQAQALVHSLLKDEQFSALSEYDKTQITGRILEEVRGRMMEDIVLLETMKAADKDHRVFKLQFEAGEFDMVIYDQKENSCEIFEIKHSSKQVPFQYRHLVDEDKCQRTERRFGPIQGRYILYRGEDAQMENGVQYWNVENYLKALPTLDIVQVQEIGMQSIEPTL</sequence>
<reference evidence="4 7" key="4">
    <citation type="submission" date="2018-08" db="EMBL/GenBank/DDBJ databases">
        <title>A genome reference for cultivated species of the human gut microbiota.</title>
        <authorList>
            <person name="Zou Y."/>
            <person name="Xue W."/>
            <person name="Luo G."/>
        </authorList>
    </citation>
    <scope>NUCLEOTIDE SEQUENCE [LARGE SCALE GENOMIC DNA]</scope>
    <source>
        <strain evidence="4 7">TF05-12AC</strain>
    </source>
</reference>
<dbReference type="RefSeq" id="WP_055245005.1">
    <property type="nucleotide sequence ID" value="NZ_CZBE01000010.1"/>
</dbReference>
<dbReference type="Proteomes" id="UP000095765">
    <property type="component" value="Unassembled WGS sequence"/>
</dbReference>
<evidence type="ECO:0000313" key="5">
    <source>
        <dbReference type="Proteomes" id="UP000095765"/>
    </source>
</evidence>
<dbReference type="Pfam" id="PF13173">
    <property type="entry name" value="AAA_14"/>
    <property type="match status" value="1"/>
</dbReference>
<dbReference type="AlphaFoldDB" id="A0A174QQ25"/>
<dbReference type="GO" id="GO:0005524">
    <property type="term" value="F:ATP binding"/>
    <property type="evidence" value="ECO:0007669"/>
    <property type="project" value="UniProtKB-KW"/>
</dbReference>
<proteinExistence type="predicted"/>
<organism evidence="2 5">
    <name type="scientific">Anaerotruncus colihominis</name>
    <dbReference type="NCBI Taxonomy" id="169435"/>
    <lineage>
        <taxon>Bacteria</taxon>
        <taxon>Bacillati</taxon>
        <taxon>Bacillota</taxon>
        <taxon>Clostridia</taxon>
        <taxon>Eubacteriales</taxon>
        <taxon>Oscillospiraceae</taxon>
        <taxon>Anaerotruncus</taxon>
    </lineage>
</organism>
<dbReference type="EMBL" id="QVME01000007">
    <property type="protein sequence ID" value="RGE66711.1"/>
    <property type="molecule type" value="Genomic_DNA"/>
</dbReference>
<dbReference type="Proteomes" id="UP000260828">
    <property type="component" value="Unassembled WGS sequence"/>
</dbReference>
<dbReference type="OrthoDB" id="355159at2"/>
<keyword evidence="4" id="KW-0067">ATP-binding</keyword>
<feature type="domain" description="AAA" evidence="1">
    <location>
        <begin position="53"/>
        <end position="178"/>
    </location>
</feature>
<evidence type="ECO:0000313" key="7">
    <source>
        <dbReference type="Proteomes" id="UP000260828"/>
    </source>
</evidence>
<keyword evidence="4" id="KW-0547">Nucleotide-binding</keyword>
<accession>A0A174QQ25</accession>
<evidence type="ECO:0000313" key="4">
    <source>
        <dbReference type="EMBL" id="RGE66711.1"/>
    </source>
</evidence>
<evidence type="ECO:0000259" key="1">
    <source>
        <dbReference type="Pfam" id="PF13173"/>
    </source>
</evidence>
<evidence type="ECO:0000313" key="3">
    <source>
        <dbReference type="EMBL" id="OUP67606.1"/>
    </source>
</evidence>